<dbReference type="STRING" id="375574.GCA_001418035_01415"/>
<dbReference type="FunFam" id="3.40.50.300:FF:000006">
    <property type="entry name" value="DNA-binding transcriptional regulator NtrC"/>
    <property type="match status" value="1"/>
</dbReference>
<keyword evidence="1" id="KW-0547">Nucleotide-binding</keyword>
<keyword evidence="3" id="KW-0805">Transcription regulation</keyword>
<dbReference type="Proteomes" id="UP000243535">
    <property type="component" value="Unassembled WGS sequence"/>
</dbReference>
<evidence type="ECO:0000256" key="2">
    <source>
        <dbReference type="ARBA" id="ARBA00022840"/>
    </source>
</evidence>
<dbReference type="CDD" id="cd00009">
    <property type="entry name" value="AAA"/>
    <property type="match status" value="1"/>
</dbReference>
<dbReference type="PROSITE" id="PS00675">
    <property type="entry name" value="SIGMA54_INTERACT_1"/>
    <property type="match status" value="1"/>
</dbReference>
<keyword evidence="9" id="KW-1185">Reference proteome</keyword>
<dbReference type="SUPFAM" id="SSF55781">
    <property type="entry name" value="GAF domain-like"/>
    <property type="match status" value="1"/>
</dbReference>
<protein>
    <submittedName>
        <fullName evidence="8">Transcriptional regulator of acetoin/glycerol metabolism</fullName>
    </submittedName>
</protein>
<dbReference type="OrthoDB" id="9761705at2"/>
<dbReference type="PANTHER" id="PTHR32071:SF77">
    <property type="entry name" value="TRANSCRIPTIONAL REGULATORY PROTEIN"/>
    <property type="match status" value="1"/>
</dbReference>
<evidence type="ECO:0000259" key="7">
    <source>
        <dbReference type="PROSITE" id="PS50045"/>
    </source>
</evidence>
<dbReference type="PROSITE" id="PS50045">
    <property type="entry name" value="SIGMA54_INTERACT_4"/>
    <property type="match status" value="1"/>
</dbReference>
<gene>
    <name evidence="8" type="ORF">Ga0061063_1624</name>
</gene>
<dbReference type="InterPro" id="IPR029016">
    <property type="entry name" value="GAF-like_dom_sf"/>
</dbReference>
<dbReference type="SUPFAM" id="SSF46689">
    <property type="entry name" value="Homeodomain-like"/>
    <property type="match status" value="1"/>
</dbReference>
<dbReference type="AlphaFoldDB" id="A0A0K6GX58"/>
<feature type="domain" description="Sigma-54 factor interaction" evidence="7">
    <location>
        <begin position="346"/>
        <end position="557"/>
    </location>
</feature>
<dbReference type="Pfam" id="PF02954">
    <property type="entry name" value="HTH_8"/>
    <property type="match status" value="1"/>
</dbReference>
<keyword evidence="4" id="KW-0238">DNA-binding</keyword>
<dbReference type="Gene3D" id="3.40.50.300">
    <property type="entry name" value="P-loop containing nucleotide triphosphate hydrolases"/>
    <property type="match status" value="1"/>
</dbReference>
<dbReference type="InterPro" id="IPR027417">
    <property type="entry name" value="P-loop_NTPase"/>
</dbReference>
<dbReference type="PANTHER" id="PTHR32071">
    <property type="entry name" value="TRANSCRIPTIONAL REGULATORY PROTEIN"/>
    <property type="match status" value="1"/>
</dbReference>
<dbReference type="PROSITE" id="PS00688">
    <property type="entry name" value="SIGMA54_INTERACT_3"/>
    <property type="match status" value="1"/>
</dbReference>
<dbReference type="InterPro" id="IPR003018">
    <property type="entry name" value="GAF"/>
</dbReference>
<dbReference type="SUPFAM" id="SSF52540">
    <property type="entry name" value="P-loop containing nucleoside triphosphate hydrolases"/>
    <property type="match status" value="1"/>
</dbReference>
<keyword evidence="5" id="KW-0804">Transcription</keyword>
<dbReference type="InterPro" id="IPR025662">
    <property type="entry name" value="Sigma_54_int_dom_ATP-bd_1"/>
</dbReference>
<dbReference type="InterPro" id="IPR058031">
    <property type="entry name" value="AAA_lid_NorR"/>
</dbReference>
<evidence type="ECO:0000256" key="5">
    <source>
        <dbReference type="ARBA" id="ARBA00023163"/>
    </source>
</evidence>
<dbReference type="InterPro" id="IPR003593">
    <property type="entry name" value="AAA+_ATPase"/>
</dbReference>
<keyword evidence="2" id="KW-0067">ATP-binding</keyword>
<dbReference type="EMBL" id="CYHA01000003">
    <property type="protein sequence ID" value="CUA83199.1"/>
    <property type="molecule type" value="Genomic_DNA"/>
</dbReference>
<dbReference type="SMART" id="SM00382">
    <property type="entry name" value="AAA"/>
    <property type="match status" value="1"/>
</dbReference>
<name>A0A0K6GX58_9NEIS</name>
<evidence type="ECO:0000256" key="6">
    <source>
        <dbReference type="SAM" id="MobiDB-lite"/>
    </source>
</evidence>
<dbReference type="RefSeq" id="WP_055433851.1">
    <property type="nucleotide sequence ID" value="NZ_CYHA01000003.1"/>
</dbReference>
<accession>A0A0K6GX58</accession>
<organism evidence="8 9">
    <name type="scientific">Gulbenkiania indica</name>
    <dbReference type="NCBI Taxonomy" id="375574"/>
    <lineage>
        <taxon>Bacteria</taxon>
        <taxon>Pseudomonadati</taxon>
        <taxon>Pseudomonadota</taxon>
        <taxon>Betaproteobacteria</taxon>
        <taxon>Neisseriales</taxon>
        <taxon>Chromobacteriaceae</taxon>
        <taxon>Gulbenkiania</taxon>
    </lineage>
</organism>
<dbReference type="InterPro" id="IPR002197">
    <property type="entry name" value="HTH_Fis"/>
</dbReference>
<evidence type="ECO:0000256" key="3">
    <source>
        <dbReference type="ARBA" id="ARBA00023015"/>
    </source>
</evidence>
<dbReference type="PRINTS" id="PR01590">
    <property type="entry name" value="HTHFIS"/>
</dbReference>
<dbReference type="InterPro" id="IPR002078">
    <property type="entry name" value="Sigma_54_int"/>
</dbReference>
<dbReference type="Gene3D" id="1.10.8.60">
    <property type="match status" value="1"/>
</dbReference>
<evidence type="ECO:0000313" key="8">
    <source>
        <dbReference type="EMBL" id="CUA83199.1"/>
    </source>
</evidence>
<dbReference type="GO" id="GO:0043565">
    <property type="term" value="F:sequence-specific DNA binding"/>
    <property type="evidence" value="ECO:0007669"/>
    <property type="project" value="InterPro"/>
</dbReference>
<dbReference type="GO" id="GO:0005524">
    <property type="term" value="F:ATP binding"/>
    <property type="evidence" value="ECO:0007669"/>
    <property type="project" value="UniProtKB-KW"/>
</dbReference>
<dbReference type="Gene3D" id="3.30.450.40">
    <property type="match status" value="1"/>
</dbReference>
<proteinExistence type="predicted"/>
<dbReference type="Pfam" id="PF25601">
    <property type="entry name" value="AAA_lid_14"/>
    <property type="match status" value="1"/>
</dbReference>
<feature type="region of interest" description="Disordered" evidence="6">
    <location>
        <begin position="306"/>
        <end position="326"/>
    </location>
</feature>
<dbReference type="GO" id="GO:0006355">
    <property type="term" value="P:regulation of DNA-templated transcription"/>
    <property type="evidence" value="ECO:0007669"/>
    <property type="project" value="InterPro"/>
</dbReference>
<dbReference type="Pfam" id="PF01590">
    <property type="entry name" value="GAF"/>
    <property type="match status" value="1"/>
</dbReference>
<dbReference type="Pfam" id="PF00158">
    <property type="entry name" value="Sigma54_activat"/>
    <property type="match status" value="1"/>
</dbReference>
<evidence type="ECO:0000313" key="9">
    <source>
        <dbReference type="Proteomes" id="UP000243535"/>
    </source>
</evidence>
<dbReference type="Gene3D" id="1.10.10.60">
    <property type="entry name" value="Homeodomain-like"/>
    <property type="match status" value="1"/>
</dbReference>
<sequence>MRPVPDLTEARRLFYETASLPDGLLPPSILQSWRRCRSFGLPMQARTRNEERLEATELARRREASADWLSLARPQVDTLFEQVVDDGLVVVVADGQGLILDELGHPAFLDRAERLALTPGMAWGETIRGTNAIGTALALADPVLVRGGEHYLERNRTLACAASPILDPFGQPVGVVDVSGPPRRVHAGRLQQVDAAVRLIEQRLFDVARAGWMTLALHPDASQLATPRAGRLAFDAQERLCAADRRALGWLGRDFSAIGHCRFADLFGETLSHWLSRSGQATGRLTTSGGLLSARLLPQMALAASLPSSSRATPPRPVSANPAGPRGDAAATLAGLEPQWLARAVRLLEADIPVLVLGETGVGKDRFAQALHAASSRAARPFVAVNCAALPEGLVEAELFGYEEGAFTGARRQGSRGRLREAHGGVVFLDEIGDMPLAVQARLLRVLQERVVCPLGGGAPQPVDIRLVCATHRDLKAMVAEGSFRADLYYRLCHHPFRLPPLRARGDVGAIALALWQAHGGHRRNIVLSADLLALFRRYAWPGNLRELDNLLRTLLALYDDGTVLAPRDLPDTLREEMEDAEPAQPLVMPASVSALEAHLARHQGNMTAAARALGISRSTLYRRMARERA</sequence>
<dbReference type="InterPro" id="IPR009057">
    <property type="entry name" value="Homeodomain-like_sf"/>
</dbReference>
<evidence type="ECO:0000256" key="1">
    <source>
        <dbReference type="ARBA" id="ARBA00022741"/>
    </source>
</evidence>
<dbReference type="InterPro" id="IPR025944">
    <property type="entry name" value="Sigma_54_int_dom_CS"/>
</dbReference>
<reference evidence="9" key="1">
    <citation type="submission" date="2015-08" db="EMBL/GenBank/DDBJ databases">
        <authorList>
            <person name="Varghese N."/>
        </authorList>
    </citation>
    <scope>NUCLEOTIDE SEQUENCE [LARGE SCALE GENOMIC DNA]</scope>
    <source>
        <strain evidence="9">DSM 17901</strain>
    </source>
</reference>
<evidence type="ECO:0000256" key="4">
    <source>
        <dbReference type="ARBA" id="ARBA00023125"/>
    </source>
</evidence>